<name>A0A7K0FTJ0_9SPHI</name>
<dbReference type="RefSeq" id="WP_154278876.1">
    <property type="nucleotide sequence ID" value="NZ_JBHUJQ010000001.1"/>
</dbReference>
<evidence type="ECO:0000313" key="2">
    <source>
        <dbReference type="EMBL" id="MRX74701.1"/>
    </source>
</evidence>
<evidence type="ECO:0000313" key="3">
    <source>
        <dbReference type="Proteomes" id="UP000487757"/>
    </source>
</evidence>
<dbReference type="InterPro" id="IPR000600">
    <property type="entry name" value="ROK"/>
</dbReference>
<comment type="caution">
    <text evidence="2">The sequence shown here is derived from an EMBL/GenBank/DDBJ whole genome shotgun (WGS) entry which is preliminary data.</text>
</comment>
<sequence>MNIVIGADIGGSHISAGLIDLSGRCLLNNSFLKRKVDATASKQEIISSWASVILELVDAAPEKITHIGLALPGPMDYENGIILIKDQKKFRSLYRVNVKDELRGAMNKFGLTIHIENDALCFLKGELFHKLIEQDQNALGLTLGTGLGSTTCINGEFTDANLWCQPFRSGIMEDYLSTQWFITKYHTMTGKYIRGVKELLEQDQDAGLVASIFEEFGDNLCNVISLMCGRNKFDHIFLGGNISNAFYLFSHRLTSLKVEVHRASLGEKSAILGAAASFNSLLKSQSA</sequence>
<gene>
    <name evidence="2" type="ORF">GJU39_01255</name>
</gene>
<dbReference type="SUPFAM" id="SSF53067">
    <property type="entry name" value="Actin-like ATPase domain"/>
    <property type="match status" value="1"/>
</dbReference>
<proteinExistence type="inferred from homology"/>
<dbReference type="PANTHER" id="PTHR18964:SF149">
    <property type="entry name" value="BIFUNCTIONAL UDP-N-ACETYLGLUCOSAMINE 2-EPIMERASE_N-ACETYLMANNOSAMINE KINASE"/>
    <property type="match status" value="1"/>
</dbReference>
<dbReference type="InterPro" id="IPR043129">
    <property type="entry name" value="ATPase_NBD"/>
</dbReference>
<evidence type="ECO:0000256" key="1">
    <source>
        <dbReference type="ARBA" id="ARBA00006479"/>
    </source>
</evidence>
<dbReference type="OrthoDB" id="49666at2"/>
<dbReference type="EMBL" id="WKKH01000002">
    <property type="protein sequence ID" value="MRX74701.1"/>
    <property type="molecule type" value="Genomic_DNA"/>
</dbReference>
<dbReference type="Proteomes" id="UP000487757">
    <property type="component" value="Unassembled WGS sequence"/>
</dbReference>
<dbReference type="PANTHER" id="PTHR18964">
    <property type="entry name" value="ROK (REPRESSOR, ORF, KINASE) FAMILY"/>
    <property type="match status" value="1"/>
</dbReference>
<dbReference type="CDD" id="cd23763">
    <property type="entry name" value="ASKHA_ATPase_ROK"/>
    <property type="match status" value="1"/>
</dbReference>
<organism evidence="2 3">
    <name type="scientific">Pedobacter petrophilus</name>
    <dbReference type="NCBI Taxonomy" id="1908241"/>
    <lineage>
        <taxon>Bacteria</taxon>
        <taxon>Pseudomonadati</taxon>
        <taxon>Bacteroidota</taxon>
        <taxon>Sphingobacteriia</taxon>
        <taxon>Sphingobacteriales</taxon>
        <taxon>Sphingobacteriaceae</taxon>
        <taxon>Pedobacter</taxon>
    </lineage>
</organism>
<accession>A0A7K0FTJ0</accession>
<dbReference type="AlphaFoldDB" id="A0A7K0FTJ0"/>
<protein>
    <submittedName>
        <fullName evidence="2">ROK family protein</fullName>
    </submittedName>
</protein>
<keyword evidence="3" id="KW-1185">Reference proteome</keyword>
<dbReference type="Gene3D" id="3.30.420.40">
    <property type="match status" value="2"/>
</dbReference>
<reference evidence="2 3" key="1">
    <citation type="submission" date="2019-11" db="EMBL/GenBank/DDBJ databases">
        <title>Pedobacter petrophilus genome.</title>
        <authorList>
            <person name="Feldbauer M.J."/>
            <person name="Newman J.D."/>
        </authorList>
    </citation>
    <scope>NUCLEOTIDE SEQUENCE [LARGE SCALE GENOMIC DNA]</scope>
    <source>
        <strain evidence="2 3">LMG 29686</strain>
    </source>
</reference>
<comment type="similarity">
    <text evidence="1">Belongs to the ROK (NagC/XylR) family.</text>
</comment>
<dbReference type="Pfam" id="PF00480">
    <property type="entry name" value="ROK"/>
    <property type="match status" value="1"/>
</dbReference>